<dbReference type="Gene3D" id="1.10.10.10">
    <property type="entry name" value="Winged helix-like DNA-binding domain superfamily/Winged helix DNA-binding domain"/>
    <property type="match status" value="1"/>
</dbReference>
<organism evidence="6 7">
    <name type="scientific">Actinomycetospora corticicola</name>
    <dbReference type="NCBI Taxonomy" id="663602"/>
    <lineage>
        <taxon>Bacteria</taxon>
        <taxon>Bacillati</taxon>
        <taxon>Actinomycetota</taxon>
        <taxon>Actinomycetes</taxon>
        <taxon>Pseudonocardiales</taxon>
        <taxon>Pseudonocardiaceae</taxon>
        <taxon>Actinomycetospora</taxon>
    </lineage>
</organism>
<dbReference type="InterPro" id="IPR029016">
    <property type="entry name" value="GAF-like_dom_sf"/>
</dbReference>
<feature type="domain" description="HTH iclR-type" evidence="4">
    <location>
        <begin position="15"/>
        <end position="76"/>
    </location>
</feature>
<keyword evidence="7" id="KW-1185">Reference proteome</keyword>
<evidence type="ECO:0000256" key="2">
    <source>
        <dbReference type="ARBA" id="ARBA00023125"/>
    </source>
</evidence>
<dbReference type="SMART" id="SM00346">
    <property type="entry name" value="HTH_ICLR"/>
    <property type="match status" value="1"/>
</dbReference>
<evidence type="ECO:0000256" key="3">
    <source>
        <dbReference type="ARBA" id="ARBA00023163"/>
    </source>
</evidence>
<dbReference type="PANTHER" id="PTHR30136:SF24">
    <property type="entry name" value="HTH-TYPE TRANSCRIPTIONAL REPRESSOR ALLR"/>
    <property type="match status" value="1"/>
</dbReference>
<dbReference type="AlphaFoldDB" id="A0A7Y9DS83"/>
<dbReference type="PANTHER" id="PTHR30136">
    <property type="entry name" value="HELIX-TURN-HELIX TRANSCRIPTIONAL REGULATOR, ICLR FAMILY"/>
    <property type="match status" value="1"/>
</dbReference>
<dbReference type="InterPro" id="IPR036390">
    <property type="entry name" value="WH_DNA-bd_sf"/>
</dbReference>
<dbReference type="InterPro" id="IPR036388">
    <property type="entry name" value="WH-like_DNA-bd_sf"/>
</dbReference>
<gene>
    <name evidence="6" type="ORF">BJ983_000674</name>
</gene>
<keyword evidence="2 6" id="KW-0238">DNA-binding</keyword>
<accession>A0A7Y9DS83</accession>
<dbReference type="SUPFAM" id="SSF46785">
    <property type="entry name" value="Winged helix' DNA-binding domain"/>
    <property type="match status" value="1"/>
</dbReference>
<evidence type="ECO:0000259" key="4">
    <source>
        <dbReference type="PROSITE" id="PS51077"/>
    </source>
</evidence>
<proteinExistence type="predicted"/>
<evidence type="ECO:0000256" key="1">
    <source>
        <dbReference type="ARBA" id="ARBA00023015"/>
    </source>
</evidence>
<dbReference type="GO" id="GO:0003700">
    <property type="term" value="F:DNA-binding transcription factor activity"/>
    <property type="evidence" value="ECO:0007669"/>
    <property type="project" value="TreeGrafter"/>
</dbReference>
<comment type="caution">
    <text evidence="6">The sequence shown here is derived from an EMBL/GenBank/DDBJ whole genome shotgun (WGS) entry which is preliminary data.</text>
</comment>
<dbReference type="EMBL" id="JACCBN010000001">
    <property type="protein sequence ID" value="NYD34572.1"/>
    <property type="molecule type" value="Genomic_DNA"/>
</dbReference>
<evidence type="ECO:0000313" key="7">
    <source>
        <dbReference type="Proteomes" id="UP000535890"/>
    </source>
</evidence>
<dbReference type="RefSeq" id="WP_179792510.1">
    <property type="nucleotide sequence ID" value="NZ_BAABHP010000018.1"/>
</dbReference>
<dbReference type="GO" id="GO:0045892">
    <property type="term" value="P:negative regulation of DNA-templated transcription"/>
    <property type="evidence" value="ECO:0007669"/>
    <property type="project" value="TreeGrafter"/>
</dbReference>
<dbReference type="SUPFAM" id="SSF55781">
    <property type="entry name" value="GAF domain-like"/>
    <property type="match status" value="1"/>
</dbReference>
<feature type="domain" description="IclR-ED" evidence="5">
    <location>
        <begin position="77"/>
        <end position="264"/>
    </location>
</feature>
<dbReference type="Gene3D" id="3.30.450.40">
    <property type="match status" value="1"/>
</dbReference>
<dbReference type="PROSITE" id="PS51078">
    <property type="entry name" value="ICLR_ED"/>
    <property type="match status" value="1"/>
</dbReference>
<evidence type="ECO:0000259" key="5">
    <source>
        <dbReference type="PROSITE" id="PS51078"/>
    </source>
</evidence>
<dbReference type="Pfam" id="PF01614">
    <property type="entry name" value="IclR_C"/>
    <property type="match status" value="1"/>
</dbReference>
<keyword evidence="1" id="KW-0805">Transcription regulation</keyword>
<dbReference type="GO" id="GO:0003677">
    <property type="term" value="F:DNA binding"/>
    <property type="evidence" value="ECO:0007669"/>
    <property type="project" value="UniProtKB-KW"/>
</dbReference>
<dbReference type="InterPro" id="IPR005471">
    <property type="entry name" value="Tscrpt_reg_IclR_N"/>
</dbReference>
<name>A0A7Y9DS83_9PSEU</name>
<keyword evidence="3" id="KW-0804">Transcription</keyword>
<sequence>MHPGAEDQVAPRYPLESVDRTLMLLRRLADRREVSLAEVREHLGVGQSTAHRLLAMFVYRGFAVQDPVSRRYRPGPAFADLGRAAGADLDLAGVVRPVLVSLAAETGETVHLGELVRTDVRYVDVIESVSTLRVASRVGQTRDAHATSVGKAMLATRDDDAVRAAYPGGVLPARTPRTLTDLDALLAELRRVRSRGYARNRGEVEPGVCSVGVAIVHPDRGLLGGLSVATPEARWSTALEREHVAALRTAVAAVLEAIPAATGG</sequence>
<dbReference type="InterPro" id="IPR014757">
    <property type="entry name" value="Tscrpt_reg_IclR_C"/>
</dbReference>
<dbReference type="Proteomes" id="UP000535890">
    <property type="component" value="Unassembled WGS sequence"/>
</dbReference>
<dbReference type="Pfam" id="PF09339">
    <property type="entry name" value="HTH_IclR"/>
    <property type="match status" value="1"/>
</dbReference>
<dbReference type="InterPro" id="IPR050707">
    <property type="entry name" value="HTH_MetabolicPath_Reg"/>
</dbReference>
<evidence type="ECO:0000313" key="6">
    <source>
        <dbReference type="EMBL" id="NYD34572.1"/>
    </source>
</evidence>
<protein>
    <submittedName>
        <fullName evidence="6">DNA-binding IclR family transcriptional regulator</fullName>
    </submittedName>
</protein>
<dbReference type="PROSITE" id="PS51077">
    <property type="entry name" value="HTH_ICLR"/>
    <property type="match status" value="1"/>
</dbReference>
<reference evidence="6 7" key="1">
    <citation type="submission" date="2020-07" db="EMBL/GenBank/DDBJ databases">
        <title>Sequencing the genomes of 1000 actinobacteria strains.</title>
        <authorList>
            <person name="Klenk H.-P."/>
        </authorList>
    </citation>
    <scope>NUCLEOTIDE SEQUENCE [LARGE SCALE GENOMIC DNA]</scope>
    <source>
        <strain evidence="6 7">DSM 45772</strain>
    </source>
</reference>